<comment type="pathway">
    <text evidence="8">Cofactor biosynthesis; adenosylcobalamin biosynthesis; cob(II)yrinate a,c-diamide from sirohydrochlorin (anaerobic route): step 10/10.</text>
</comment>
<evidence type="ECO:0000256" key="4">
    <source>
        <dbReference type="ARBA" id="ARBA00022741"/>
    </source>
</evidence>
<feature type="domain" description="CobB/CobQ-like glutamine amidotransferase" evidence="10">
    <location>
        <begin position="247"/>
        <end position="434"/>
    </location>
</feature>
<evidence type="ECO:0000256" key="7">
    <source>
        <dbReference type="ARBA" id="ARBA00022962"/>
    </source>
</evidence>
<dbReference type="Gene3D" id="3.40.50.300">
    <property type="entry name" value="P-loop containing nucleotide triphosphate hydrolases"/>
    <property type="match status" value="2"/>
</dbReference>
<comment type="catalytic activity">
    <reaction evidence="8">
        <text>cob(II)yrinate + 2 L-glutamine + 2 ATP + 2 H2O = cob(II)yrinate a,c diamide + 2 L-glutamate + 2 ADP + 2 phosphate + 2 H(+)</text>
        <dbReference type="Rhea" id="RHEA:26289"/>
        <dbReference type="ChEBI" id="CHEBI:15377"/>
        <dbReference type="ChEBI" id="CHEBI:15378"/>
        <dbReference type="ChEBI" id="CHEBI:29985"/>
        <dbReference type="ChEBI" id="CHEBI:30616"/>
        <dbReference type="ChEBI" id="CHEBI:43474"/>
        <dbReference type="ChEBI" id="CHEBI:58359"/>
        <dbReference type="ChEBI" id="CHEBI:58537"/>
        <dbReference type="ChEBI" id="CHEBI:58894"/>
        <dbReference type="ChEBI" id="CHEBI:456216"/>
        <dbReference type="EC" id="6.3.5.11"/>
    </reaction>
</comment>
<dbReference type="GO" id="GO:0009236">
    <property type="term" value="P:cobalamin biosynthetic process"/>
    <property type="evidence" value="ECO:0007669"/>
    <property type="project" value="UniProtKB-UniRule"/>
</dbReference>
<dbReference type="UniPathway" id="UPA00148">
    <property type="reaction ID" value="UER00231"/>
</dbReference>
<keyword evidence="6 8" id="KW-0460">Magnesium</keyword>
<evidence type="ECO:0000256" key="5">
    <source>
        <dbReference type="ARBA" id="ARBA00022840"/>
    </source>
</evidence>
<evidence type="ECO:0000256" key="6">
    <source>
        <dbReference type="ARBA" id="ARBA00022842"/>
    </source>
</evidence>
<dbReference type="Pfam" id="PF01656">
    <property type="entry name" value="CbiA"/>
    <property type="match status" value="1"/>
</dbReference>
<dbReference type="PANTHER" id="PTHR43873:SF1">
    <property type="entry name" value="COBYRINATE A,C-DIAMIDE SYNTHASE"/>
    <property type="match status" value="1"/>
</dbReference>
<keyword evidence="4 8" id="KW-0547">Nucleotide-binding</keyword>
<organism evidence="11 12">
    <name type="scientific">Methanospirillum lacunae</name>
    <dbReference type="NCBI Taxonomy" id="668570"/>
    <lineage>
        <taxon>Archaea</taxon>
        <taxon>Methanobacteriati</taxon>
        <taxon>Methanobacteriota</taxon>
        <taxon>Stenosarchaea group</taxon>
        <taxon>Methanomicrobia</taxon>
        <taxon>Methanomicrobiales</taxon>
        <taxon>Methanospirillaceae</taxon>
        <taxon>Methanospirillum</taxon>
    </lineage>
</organism>
<dbReference type="EC" id="6.3.5.12" evidence="8"/>
<dbReference type="GO" id="GO:0042242">
    <property type="term" value="F:cobyrinic acid a,c-diamide synthase activity"/>
    <property type="evidence" value="ECO:0007669"/>
    <property type="project" value="UniProtKB-UniRule"/>
</dbReference>
<dbReference type="HAMAP" id="MF_00027">
    <property type="entry name" value="CobB_CbiA"/>
    <property type="match status" value="1"/>
</dbReference>
<dbReference type="InterPro" id="IPR004484">
    <property type="entry name" value="CbiA/CobB_synth"/>
</dbReference>
<keyword evidence="2 8" id="KW-0169">Cobalamin biosynthesis</keyword>
<dbReference type="OrthoDB" id="8896at2157"/>
<feature type="site" description="Increases nucleophilicity of active site Cys" evidence="8">
    <location>
        <position position="429"/>
    </location>
</feature>
<evidence type="ECO:0000259" key="10">
    <source>
        <dbReference type="Pfam" id="PF07685"/>
    </source>
</evidence>
<comment type="similarity">
    <text evidence="8">Belongs to the CobB/CbiA family.</text>
</comment>
<dbReference type="Proteomes" id="UP000245657">
    <property type="component" value="Unassembled WGS sequence"/>
</dbReference>
<evidence type="ECO:0000313" key="12">
    <source>
        <dbReference type="Proteomes" id="UP000245657"/>
    </source>
</evidence>
<dbReference type="GO" id="GO:0015948">
    <property type="term" value="P:methanogenesis"/>
    <property type="evidence" value="ECO:0007669"/>
    <property type="project" value="UniProtKB-KW"/>
</dbReference>
<dbReference type="CDD" id="cd03130">
    <property type="entry name" value="GATase1_CobB"/>
    <property type="match status" value="1"/>
</dbReference>
<keyword evidence="3 8" id="KW-0436">Ligase</keyword>
<dbReference type="GO" id="GO:0005524">
    <property type="term" value="F:ATP binding"/>
    <property type="evidence" value="ECO:0007669"/>
    <property type="project" value="UniProtKB-UniRule"/>
</dbReference>
<dbReference type="EC" id="6.3.5.11" evidence="8"/>
<accession>A0A2V2N606</accession>
<dbReference type="AlphaFoldDB" id="A0A2V2N606"/>
<keyword evidence="7 8" id="KW-0315">Glutamine amidotransferase</keyword>
<sequence length="452" mass="48711">MTENNSGKTSIPRIIVAGIHSDCGKTTISRGLMAALVKRGLIVQPFKVGPDFIDPSHHTQICGRISRNLDPIMMGEQTLTDTFINASKGADIAVIEGVMGMFDGLDGSSEGSTAHVARLLKAPVILVIPVKGMSGSVHAIAEGFSRHDPDVSISGMILNMVGSSRHKTILQACNSVDQVGHIPVMKDLEIGSRHLGLVMGEEIHAPAALANILEEYADIPRLITIARSAPPLSDTNVDIRSEPEKVRIAVARDPAFCFYYQDNLERLVRHGADLTFFSPMVDNLPSADMIYLGGGYPELHASTLESGQAREQIRTAGENGVPIYAECGGLMYLGKGLDSDTGYVQWTGILPIEAHMEKRFQALGYTTGHSIGGPSVAPAGTEIRGHEFHYSRVDPDRDARYAIHLSRGSGISDGHDGIFVENCMGSYTHAYFSDNMTKALISAAMENKKSKN</sequence>
<dbReference type="InterPro" id="IPR002586">
    <property type="entry name" value="CobQ/CobB/MinD/ParA_Nub-bd_dom"/>
</dbReference>
<dbReference type="RefSeq" id="WP_109967820.1">
    <property type="nucleotide sequence ID" value="NZ_CP176093.1"/>
</dbReference>
<protein>
    <recommendedName>
        <fullName evidence="8">Cobyrinate a,c-diamide synthase</fullName>
        <ecNumber evidence="8">6.3.5.11</ecNumber>
    </recommendedName>
    <alternativeName>
        <fullName evidence="8">Cobyrinic acid a,c-diamide synthetase</fullName>
    </alternativeName>
    <alternativeName>
        <fullName evidence="8">Ni-sirohydrochlorin a,c-diamide synthase</fullName>
        <ecNumber evidence="8">6.3.5.12</ecNumber>
    </alternativeName>
    <alternativeName>
        <fullName evidence="8">Ni-sirohydrochlorin a,c-diamide synthetase</fullName>
    </alternativeName>
</protein>
<keyword evidence="12" id="KW-1185">Reference proteome</keyword>
<evidence type="ECO:0000256" key="3">
    <source>
        <dbReference type="ARBA" id="ARBA00022598"/>
    </source>
</evidence>
<comment type="catalytic activity">
    <reaction evidence="8">
        <text>Ni-sirohydrochlorin + 2 L-glutamine + 2 ATP + 2 H2O = Ni-sirohydrochlorin a,c-diamide + 2 L-glutamate + 2 ADP + 2 phosphate + 2 H(+)</text>
        <dbReference type="Rhea" id="RHEA:52896"/>
        <dbReference type="ChEBI" id="CHEBI:15377"/>
        <dbReference type="ChEBI" id="CHEBI:15378"/>
        <dbReference type="ChEBI" id="CHEBI:29985"/>
        <dbReference type="ChEBI" id="CHEBI:30616"/>
        <dbReference type="ChEBI" id="CHEBI:43474"/>
        <dbReference type="ChEBI" id="CHEBI:58359"/>
        <dbReference type="ChEBI" id="CHEBI:136841"/>
        <dbReference type="ChEBI" id="CHEBI:136887"/>
        <dbReference type="ChEBI" id="CHEBI:456216"/>
        <dbReference type="EC" id="6.3.5.12"/>
    </reaction>
</comment>
<dbReference type="NCBIfam" id="TIGR00379">
    <property type="entry name" value="cobB"/>
    <property type="match status" value="1"/>
</dbReference>
<dbReference type="NCBIfam" id="NF002204">
    <property type="entry name" value="PRK01077.1"/>
    <property type="match status" value="1"/>
</dbReference>
<feature type="domain" description="CobQ/CobB/MinD/ParA nucleotide binding" evidence="9">
    <location>
        <begin position="14"/>
        <end position="185"/>
    </location>
</feature>
<dbReference type="PROSITE" id="PS51274">
    <property type="entry name" value="GATASE_COBBQ"/>
    <property type="match status" value="1"/>
</dbReference>
<comment type="domain">
    <text evidence="8">Comprises of two domains. The C-terminal domain contains the binding site for glutamine and catalyzes the hydrolysis of this substrate to glutamate and ammonia. The N-terminal domain is anticipated to bind ATP, and cobyrinate or Ni-sirohydrochlorin, and catalyzes the ultimate synthesis of the diamide product. The ammonia produced via the glutaminase domain is probably translocated to the adjacent domain via a molecular tunnel, where it reacts with an activated intermediate.</text>
</comment>
<dbReference type="InterPro" id="IPR027417">
    <property type="entry name" value="P-loop_NTPase"/>
</dbReference>
<dbReference type="SUPFAM" id="SSF52540">
    <property type="entry name" value="P-loop containing nucleoside triphosphate hydrolases"/>
    <property type="match status" value="1"/>
</dbReference>
<evidence type="ECO:0000256" key="8">
    <source>
        <dbReference type="HAMAP-Rule" id="MF_00027"/>
    </source>
</evidence>
<reference evidence="11 12" key="1">
    <citation type="submission" date="2018-05" db="EMBL/GenBank/DDBJ databases">
        <title>Draft genome of Methanospirillum lacunae Ki8-1.</title>
        <authorList>
            <person name="Dueholm M.S."/>
            <person name="Nielsen P.H."/>
            <person name="Bakmann L.F."/>
            <person name="Otzen D.E."/>
        </authorList>
    </citation>
    <scope>NUCLEOTIDE SEQUENCE [LARGE SCALE GENOMIC DNA]</scope>
    <source>
        <strain evidence="11 12">Ki8-1</strain>
    </source>
</reference>
<comment type="cofactor">
    <cofactor evidence="1 8">
        <name>Mg(2+)</name>
        <dbReference type="ChEBI" id="CHEBI:18420"/>
    </cofactor>
</comment>
<dbReference type="SUPFAM" id="SSF52317">
    <property type="entry name" value="Class I glutamine amidotransferase-like"/>
    <property type="match status" value="1"/>
</dbReference>
<comment type="function">
    <text evidence="8">Catalyzes the ATP-dependent amidation of the two carboxylate groups at positions a and c of cobyrinate, using either L-glutamine or ammonia as the nitrogen source. Involved in the biosynthesis of the unique nickel-containing tetrapyrrole coenzyme F430, the prosthetic group of methyl-coenzyme M reductase (MCR), which plays a key role in methanogenesis and anaerobic methane oxidation. Catalyzes the ATP-dependent amidation of the two carboxylate groups at positions a and c of Ni-sirohydrochlorin, using L-glutamine or ammonia as the nitrogen source.</text>
</comment>
<dbReference type="InterPro" id="IPR011698">
    <property type="entry name" value="GATase_3"/>
</dbReference>
<dbReference type="Pfam" id="PF07685">
    <property type="entry name" value="GATase_3"/>
    <property type="match status" value="1"/>
</dbReference>
<feature type="active site" description="Nucleophile" evidence="8">
    <location>
        <position position="327"/>
    </location>
</feature>
<dbReference type="Gene3D" id="3.40.50.880">
    <property type="match status" value="1"/>
</dbReference>
<dbReference type="GeneID" id="97549882"/>
<dbReference type="CDD" id="cd05388">
    <property type="entry name" value="CobB_N"/>
    <property type="match status" value="1"/>
</dbReference>
<evidence type="ECO:0000259" key="9">
    <source>
        <dbReference type="Pfam" id="PF01656"/>
    </source>
</evidence>
<keyword evidence="5 8" id="KW-0067">ATP-binding</keyword>
<keyword evidence="8" id="KW-0484">Methanogenesis</keyword>
<evidence type="ECO:0000313" key="11">
    <source>
        <dbReference type="EMBL" id="PWR73166.1"/>
    </source>
</evidence>
<proteinExistence type="inferred from homology"/>
<evidence type="ECO:0000256" key="2">
    <source>
        <dbReference type="ARBA" id="ARBA00022573"/>
    </source>
</evidence>
<name>A0A2V2N606_9EURY</name>
<dbReference type="EMBL" id="QGMY01000003">
    <property type="protein sequence ID" value="PWR73166.1"/>
    <property type="molecule type" value="Genomic_DNA"/>
</dbReference>
<gene>
    <name evidence="8" type="primary">cbiA</name>
    <name evidence="8" type="synonym">cfbB</name>
    <name evidence="11" type="ORF">DK846_04875</name>
</gene>
<evidence type="ECO:0000256" key="1">
    <source>
        <dbReference type="ARBA" id="ARBA00001946"/>
    </source>
</evidence>
<dbReference type="PANTHER" id="PTHR43873">
    <property type="entry name" value="COBYRINATE A,C-DIAMIDE SYNTHASE"/>
    <property type="match status" value="1"/>
</dbReference>
<dbReference type="InterPro" id="IPR029062">
    <property type="entry name" value="Class_I_gatase-like"/>
</dbReference>
<comment type="caution">
    <text evidence="11">The sequence shown here is derived from an EMBL/GenBank/DDBJ whole genome shotgun (WGS) entry which is preliminary data.</text>
</comment>
<comment type="miscellaneous">
    <text evidence="8">The a and c carboxylates of cobyrinate and Ni-sirohydrochlorin are activated for nucleophilic attack via formation of a phosphorylated intermediate by ATP. CbiA catalyzes first the amidation of the c-carboxylate, and then that of the a-carboxylate.</text>
</comment>